<gene>
    <name evidence="1" type="ORF">CFK38_04465</name>
</gene>
<dbReference type="OrthoDB" id="4965902at2"/>
<evidence type="ECO:0000313" key="2">
    <source>
        <dbReference type="Proteomes" id="UP000218165"/>
    </source>
</evidence>
<protein>
    <submittedName>
        <fullName evidence="1">Uncharacterized protein</fullName>
    </submittedName>
</protein>
<evidence type="ECO:0000313" key="1">
    <source>
        <dbReference type="EMBL" id="ATG50860.1"/>
    </source>
</evidence>
<accession>A0A291GLB1</accession>
<dbReference type="KEGG" id="brz:CFK38_04465"/>
<organism evidence="1 2">
    <name type="scientific">Brachybacterium vulturis</name>
    <dbReference type="NCBI Taxonomy" id="2017484"/>
    <lineage>
        <taxon>Bacteria</taxon>
        <taxon>Bacillati</taxon>
        <taxon>Actinomycetota</taxon>
        <taxon>Actinomycetes</taxon>
        <taxon>Micrococcales</taxon>
        <taxon>Dermabacteraceae</taxon>
        <taxon>Brachybacterium</taxon>
    </lineage>
</organism>
<name>A0A291GLB1_9MICO</name>
<dbReference type="Proteomes" id="UP000218165">
    <property type="component" value="Chromosome"/>
</dbReference>
<keyword evidence="2" id="KW-1185">Reference proteome</keyword>
<dbReference type="EMBL" id="CP023563">
    <property type="protein sequence ID" value="ATG50860.1"/>
    <property type="molecule type" value="Genomic_DNA"/>
</dbReference>
<proteinExistence type="predicted"/>
<reference evidence="2" key="1">
    <citation type="submission" date="2017-09" db="EMBL/GenBank/DDBJ databases">
        <title>Brachybacterium sp. VM2412.</title>
        <authorList>
            <person name="Tak E.J."/>
            <person name="Bae J.-W."/>
        </authorList>
    </citation>
    <scope>NUCLEOTIDE SEQUENCE [LARGE SCALE GENOMIC DNA]</scope>
    <source>
        <strain evidence="2">VM2412</strain>
    </source>
</reference>
<dbReference type="RefSeq" id="WP_096801999.1">
    <property type="nucleotide sequence ID" value="NZ_CP023563.1"/>
</dbReference>
<dbReference type="AlphaFoldDB" id="A0A291GLB1"/>
<sequence>MSTVTPQPAQPAHAWRDQVLAGFRRELDTMIEDHEITEFTEQTASEAVSASSERLREIARNRDRFGTFYTSQKIGEKLGGISRQAVSARVQKSTLLRVTTSDDVSAFPSFQIRAGDVPGPMKKLFQTLLPAAPDPWGVLYWMTSPLEEFGGRTAVEVVDDGDWTEIKLLKGMAQDDASGWAAG</sequence>